<evidence type="ECO:0000313" key="6">
    <source>
        <dbReference type="Proteomes" id="UP000305887"/>
    </source>
</evidence>
<evidence type="ECO:0000259" key="4">
    <source>
        <dbReference type="Pfam" id="PF02397"/>
    </source>
</evidence>
<feature type="domain" description="Bacterial sugar transferase" evidence="4">
    <location>
        <begin position="44"/>
        <end position="226"/>
    </location>
</feature>
<dbReference type="PANTHER" id="PTHR30576">
    <property type="entry name" value="COLANIC BIOSYNTHESIS UDP-GLUCOSE LIPID CARRIER TRANSFERASE"/>
    <property type="match status" value="1"/>
</dbReference>
<feature type="transmembrane region" description="Helical" evidence="3">
    <location>
        <begin position="49"/>
        <end position="69"/>
    </location>
</feature>
<keyword evidence="6" id="KW-1185">Reference proteome</keyword>
<evidence type="ECO:0000256" key="1">
    <source>
        <dbReference type="ARBA" id="ARBA00006464"/>
    </source>
</evidence>
<dbReference type="AlphaFoldDB" id="A0A5C4MM43"/>
<evidence type="ECO:0000256" key="3">
    <source>
        <dbReference type="SAM" id="Phobius"/>
    </source>
</evidence>
<keyword evidence="3" id="KW-1133">Transmembrane helix</keyword>
<accession>A0A5C4MM43</accession>
<dbReference type="Pfam" id="PF02397">
    <property type="entry name" value="Bac_transf"/>
    <property type="match status" value="1"/>
</dbReference>
<dbReference type="GO" id="GO:0016780">
    <property type="term" value="F:phosphotransferase activity, for other substituted phosphate groups"/>
    <property type="evidence" value="ECO:0007669"/>
    <property type="project" value="TreeGrafter"/>
</dbReference>
<keyword evidence="2" id="KW-0270">Exopolysaccharide synthesis</keyword>
<dbReference type="Proteomes" id="UP000305887">
    <property type="component" value="Unassembled WGS sequence"/>
</dbReference>
<keyword evidence="3" id="KW-0472">Membrane</keyword>
<sequence length="231" mass="24943">MANILAEGGWGETGQIASGQVGSGQVGSGQIGSGRSRAGYLWVKRAGDVLGALVLLAPLGLVALLLVVLNPWFNRGGLFFVQTRMGQGGQPFQAWKFRSMTDATQVARGAFDALDRHRITPLGGLLRRTRLDELPQVLNVLQGEMSLIGPRPDFFDHARVYAEQVPGYRERHTVRPGISGLAQVEVGYVDGLDGLHAKVAADLHYVRHASLRLDLWIACRTLRVVLGAKGA</sequence>
<evidence type="ECO:0000313" key="5">
    <source>
        <dbReference type="EMBL" id="TNC46865.1"/>
    </source>
</evidence>
<comment type="similarity">
    <text evidence="1">Belongs to the bacterial sugar transferase family.</text>
</comment>
<proteinExistence type="inferred from homology"/>
<dbReference type="OrthoDB" id="9808602at2"/>
<dbReference type="PANTHER" id="PTHR30576:SF10">
    <property type="entry name" value="SLL5057 PROTEIN"/>
    <property type="match status" value="1"/>
</dbReference>
<reference evidence="5 6" key="1">
    <citation type="submission" date="2019-06" db="EMBL/GenBank/DDBJ databases">
        <title>YIM 131921 draft genome.</title>
        <authorList>
            <person name="Jiang L."/>
        </authorList>
    </citation>
    <scope>NUCLEOTIDE SEQUENCE [LARGE SCALE GENOMIC DNA]</scope>
    <source>
        <strain evidence="5 6">YIM 131921</strain>
    </source>
</reference>
<dbReference type="InterPro" id="IPR003362">
    <property type="entry name" value="Bact_transf"/>
</dbReference>
<name>A0A5C4MM43_9RHOB</name>
<dbReference type="RefSeq" id="WP_139078416.1">
    <property type="nucleotide sequence ID" value="NZ_VDFU01000031.1"/>
</dbReference>
<protein>
    <submittedName>
        <fullName evidence="5">Sugar transferase</fullName>
    </submittedName>
</protein>
<keyword evidence="5" id="KW-0808">Transferase</keyword>
<evidence type="ECO:0000256" key="2">
    <source>
        <dbReference type="ARBA" id="ARBA00023169"/>
    </source>
</evidence>
<comment type="caution">
    <text evidence="5">The sequence shown here is derived from an EMBL/GenBank/DDBJ whole genome shotgun (WGS) entry which is preliminary data.</text>
</comment>
<dbReference type="EMBL" id="VDFU01000031">
    <property type="protein sequence ID" value="TNC46865.1"/>
    <property type="molecule type" value="Genomic_DNA"/>
</dbReference>
<dbReference type="GO" id="GO:0000271">
    <property type="term" value="P:polysaccharide biosynthetic process"/>
    <property type="evidence" value="ECO:0007669"/>
    <property type="project" value="UniProtKB-KW"/>
</dbReference>
<gene>
    <name evidence="5" type="ORF">FHG66_17895</name>
</gene>
<organism evidence="5 6">
    <name type="scientific">Rubellimicrobium rubrum</name>
    <dbReference type="NCBI Taxonomy" id="2585369"/>
    <lineage>
        <taxon>Bacteria</taxon>
        <taxon>Pseudomonadati</taxon>
        <taxon>Pseudomonadota</taxon>
        <taxon>Alphaproteobacteria</taxon>
        <taxon>Rhodobacterales</taxon>
        <taxon>Roseobacteraceae</taxon>
        <taxon>Rubellimicrobium</taxon>
    </lineage>
</organism>
<keyword evidence="3" id="KW-0812">Transmembrane</keyword>